<dbReference type="Gene3D" id="2.120.10.30">
    <property type="entry name" value="TolB, C-terminal domain"/>
    <property type="match status" value="1"/>
</dbReference>
<evidence type="ECO:0000313" key="3">
    <source>
        <dbReference type="Proteomes" id="UP000185478"/>
    </source>
</evidence>
<dbReference type="InterPro" id="IPR011042">
    <property type="entry name" value="6-blade_b-propeller_TolB-like"/>
</dbReference>
<evidence type="ECO:0008006" key="4">
    <source>
        <dbReference type="Google" id="ProtNLM"/>
    </source>
</evidence>
<name>A0A1L7CD52_9CORY</name>
<protein>
    <recommendedName>
        <fullName evidence="4">DUF11 domain-containing protein</fullName>
    </recommendedName>
</protein>
<dbReference type="SUPFAM" id="SSF63829">
    <property type="entry name" value="Calcium-dependent phosphotriesterase"/>
    <property type="match status" value="1"/>
</dbReference>
<accession>A0A1L7CD52</accession>
<dbReference type="Proteomes" id="UP000185478">
    <property type="component" value="Chromosome"/>
</dbReference>
<keyword evidence="3" id="KW-1185">Reference proteome</keyword>
<reference evidence="2 3" key="1">
    <citation type="submission" date="2014-08" db="EMBL/GenBank/DDBJ databases">
        <title>Complete genome sequence of Corynebacterium aquilae S-613T(T) (=DSM 44791(T)), isolated from the choana of a healthy golden eagle.</title>
        <authorList>
            <person name="Ruckert C."/>
            <person name="Albersmeier A."/>
            <person name="Winkler A."/>
            <person name="Kalinowski J."/>
        </authorList>
    </citation>
    <scope>NUCLEOTIDE SEQUENCE [LARGE SCALE GENOMIC DNA]</scope>
    <source>
        <strain evidence="2 3">S-613</strain>
    </source>
</reference>
<evidence type="ECO:0000313" key="2">
    <source>
        <dbReference type="EMBL" id="APT83782.1"/>
    </source>
</evidence>
<feature type="transmembrane region" description="Helical" evidence="1">
    <location>
        <begin position="1495"/>
        <end position="1516"/>
    </location>
</feature>
<dbReference type="STRING" id="1431546.CAQU_00275"/>
<dbReference type="GO" id="GO:0005975">
    <property type="term" value="P:carbohydrate metabolic process"/>
    <property type="evidence" value="ECO:0007669"/>
    <property type="project" value="UniProtKB-ARBA"/>
</dbReference>
<dbReference type="EMBL" id="CP009245">
    <property type="protein sequence ID" value="APT83782.1"/>
    <property type="molecule type" value="Genomic_DNA"/>
</dbReference>
<dbReference type="InterPro" id="IPR013783">
    <property type="entry name" value="Ig-like_fold"/>
</dbReference>
<gene>
    <name evidence="2" type="ORF">CAQU_00275</name>
</gene>
<organism evidence="2 3">
    <name type="scientific">Corynebacterium aquilae DSM 44791</name>
    <dbReference type="NCBI Taxonomy" id="1431546"/>
    <lineage>
        <taxon>Bacteria</taxon>
        <taxon>Bacillati</taxon>
        <taxon>Actinomycetota</taxon>
        <taxon>Actinomycetes</taxon>
        <taxon>Mycobacteriales</taxon>
        <taxon>Corynebacteriaceae</taxon>
        <taxon>Corynebacterium</taxon>
    </lineage>
</organism>
<keyword evidence="1" id="KW-0812">Transmembrane</keyword>
<keyword evidence="1" id="KW-0472">Membrane</keyword>
<sequence length="1525" mass="160602">MVPQARAFIPATFPEAKVGMAPTATAELTHAPAKPKPGDKVTYTGTYTVQSAEKGAAGYDIKIVITENANAPFDSVDASKLSVNKGTVTGPTKDGDTYTYVVKTNDITDFEATFTADATVKQDAGEGKLVMASSSITVTPTPPLSIGAETVSNQLVNSGDVCTGYGEHIAQVPLTKLGAWLADIKFAYDPSKVTLDELPDAATLFANGDKADARNSIKIENVPEDVLQAIKDGAVVKNDDSTPPWGPVDPTLAGLTFKDSINWKYDPALWTGEAWLQPTAKITVHRGYNYRSCKNNIATDFDPNRLKAFGLQFDLGRAAVDVNETTTDTFVLPGERKPIKWCEELYYTDQIKGGTPIVTPVGQVKVVDGVVESSENNIASMTQSYGGLGISEKVPEWVYYIKDTTLMRVHLGDNVTETVGDTGAYKPQLTSIAFDPTGTLWHMSPSGQLYYWDNNEKGEPTGSAIKAAYVERPASFGGYTTKGFVQDIGFLKDGSLVFGTGYRKGRSSTNVVYTVPSSDLKEGRTSNLTEWGNYPLDNAILGIAFAPDGNLYASNGSTAINTSRNLYKLEKGGAAVPVEFGSNARASKGILGLTSCSFGPPDTEVPGPEGVQVQKSAFDPVTGGIAQPGETTANPVEIRPDGRVTVKYAVTVANIGAEAKDPGEIRDEFTAPTGFSIVDMSARKVGGDKVDFSADNPVFNPGAIDGETAITYIVTVNLKADSVEAAATVNGECDTTGAGNPGGGFFNKVKMVDDADGDNNNDACVPITPLKKGHIKLIKKIVDQDGNDLSAPGAELPEGFDLATELGKFQLTTQGFGVEDNAPLSGATGTAGVDGVAVDQDVVPGRYELSEGFNGPKANDRDYYKSGDWECSEGAYDAENASVIVPENGQAVCTVTNTYVTPRVHVEKLATNPTDNPHVGEAVNLKQAEGAGKDAPYVGELKYTIKVTNDTDGVANSSFITDSFTMPAGLKWQEGKDATVEFLTSGGNATIESTNLSYALQENPDAPQVDKYIATVGESQFTGELRLADAVKNLGPKGSTSSTATFTITIPVQEDTTPAGEDSTAFLEHQEQLGECTSETLGENSKVVGEDQTKGAVNVIKLDKEYPGYTDVTDLPARDNVACIPVTKDFPAEWKVEKKAATGDGFTDSGDASVGAEVTMTRLPDGAGYQAVATYQVVATNVGKTAAAAPAISDTPTLPAGFTLNEVTYAAENGEAVVVEDAKNGEPFAIPAGSSENKIDPKGTVSYTVTVTGTISLEAAAAAKWDATYGDSINDKTPGLGECEVKGSGTPGTGFFNSVSIEGDEGEDGNNDSCVPVKPPASRVVVEKTDDTGINRLEGAEFVLYKAVCSDGQCTKGEAVEGANPMPKLTEGMLQELPASATDVYGADGQIVEGADKLLGRAVTPELSVGQMYYIQETKSPGQTSEDGPNYSLLPEPVLFKVSGAGKAIPVDGLGDPVTAEEEGIYNVSDSFYFGEGKISVHDPRVGELPKAGGMGHWTLAGGAMLLIMLSLFAMYRMPVTRRKA</sequence>
<dbReference type="RefSeq" id="WP_075724212.1">
    <property type="nucleotide sequence ID" value="NZ_CP009245.1"/>
</dbReference>
<dbReference type="Gene3D" id="2.60.40.10">
    <property type="entry name" value="Immunoglobulins"/>
    <property type="match status" value="1"/>
</dbReference>
<evidence type="ECO:0000256" key="1">
    <source>
        <dbReference type="SAM" id="Phobius"/>
    </source>
</evidence>
<proteinExistence type="predicted"/>
<dbReference type="KEGG" id="caqu:CAQU_00275"/>
<keyword evidence="1" id="KW-1133">Transmembrane helix</keyword>